<reference evidence="1 2" key="1">
    <citation type="submission" date="2024-09" db="EMBL/GenBank/DDBJ databases">
        <authorList>
            <person name="Sun Q."/>
            <person name="Mori K."/>
        </authorList>
    </citation>
    <scope>NUCLEOTIDE SEQUENCE [LARGE SCALE GENOMIC DNA]</scope>
    <source>
        <strain evidence="1 2">JCM 9626</strain>
    </source>
</reference>
<dbReference type="Gene3D" id="3.30.470.20">
    <property type="entry name" value="ATP-grasp fold, B domain"/>
    <property type="match status" value="1"/>
</dbReference>
<organism evidence="1 2">
    <name type="scientific">Nocardioides plantarum</name>
    <dbReference type="NCBI Taxonomy" id="29299"/>
    <lineage>
        <taxon>Bacteria</taxon>
        <taxon>Bacillati</taxon>
        <taxon>Actinomycetota</taxon>
        <taxon>Actinomycetes</taxon>
        <taxon>Propionibacteriales</taxon>
        <taxon>Nocardioidaceae</taxon>
        <taxon>Nocardioides</taxon>
    </lineage>
</organism>
<dbReference type="RefSeq" id="WP_211351209.1">
    <property type="nucleotide sequence ID" value="NZ_JBHSJS010000001.1"/>
</dbReference>
<dbReference type="Gene3D" id="3.40.50.20">
    <property type="match status" value="1"/>
</dbReference>
<proteinExistence type="predicted"/>
<dbReference type="EMBL" id="JBHMDG010000022">
    <property type="protein sequence ID" value="MFB9314535.1"/>
    <property type="molecule type" value="Genomic_DNA"/>
</dbReference>
<keyword evidence="2" id="KW-1185">Reference proteome</keyword>
<dbReference type="SUPFAM" id="SSF56059">
    <property type="entry name" value="Glutathione synthetase ATP-binding domain-like"/>
    <property type="match status" value="1"/>
</dbReference>
<evidence type="ECO:0008006" key="3">
    <source>
        <dbReference type="Google" id="ProtNLM"/>
    </source>
</evidence>
<accession>A0ABV5KFA4</accession>
<evidence type="ECO:0000313" key="2">
    <source>
        <dbReference type="Proteomes" id="UP001589750"/>
    </source>
</evidence>
<sequence length="465" mass="50581">MSDQTSAEVRGAPATSLEATAAKGRLALKTVATIALLEATLPLNLTLVGVAVVRRGLGARPLAPRPTSASTSTSARQTVLISGGKMTKALVLARLFHAAGHRVVLVETARYRLTGHRFSNAVDAFHVVPDPTSPDYADALLRIVEDEGVDVWVPVSSPASSLPEAQAAERLEEHCEVVHLDTDTLRRVDDKHAFAEMAAAIDLPVPATHRITDPQQVLDFDFASHPGPWVLKSIPYDPVRRLDLTPLPRPTPAETAAFVADLPISPEQPWILQELLVGTEWCTHGTARAGRVQVWACCRSSAWQLTYEQVEHPAIRAWVEAFVAAYDLTGQVSFDFMEDADGVVRAIECNPRTHSAITLLAGRPEVAAAYLDDDAEPVAPPVGGRPTYWLHHELWQALRHPATAPGRLRTIARGTEAVLDGRDPLPFLALHHLHLPSLLWQNLRTGRPWTKVDVNIGKLVEPGGD</sequence>
<dbReference type="Proteomes" id="UP001589750">
    <property type="component" value="Unassembled WGS sequence"/>
</dbReference>
<protein>
    <recommendedName>
        <fullName evidence="3">ATP-grasp enzyme</fullName>
    </recommendedName>
</protein>
<name>A0ABV5KFA4_9ACTN</name>
<comment type="caution">
    <text evidence="1">The sequence shown here is derived from an EMBL/GenBank/DDBJ whole genome shotgun (WGS) entry which is preliminary data.</text>
</comment>
<evidence type="ECO:0000313" key="1">
    <source>
        <dbReference type="EMBL" id="MFB9314535.1"/>
    </source>
</evidence>
<gene>
    <name evidence="1" type="ORF">ACFFRI_15875</name>
</gene>